<evidence type="ECO:0000256" key="4">
    <source>
        <dbReference type="ARBA" id="ARBA00022884"/>
    </source>
</evidence>
<evidence type="ECO:0000256" key="3">
    <source>
        <dbReference type="ARBA" id="ARBA00022691"/>
    </source>
</evidence>
<accession>A0ABU6MIK1</accession>
<comment type="caution">
    <text evidence="5">The sequence shown here is derived from an EMBL/GenBank/DDBJ whole genome shotgun (WGS) entry which is preliminary data.</text>
</comment>
<keyword evidence="1" id="KW-0489">Methyltransferase</keyword>
<evidence type="ECO:0000313" key="5">
    <source>
        <dbReference type="EMBL" id="MED1204499.1"/>
    </source>
</evidence>
<dbReference type="InterPro" id="IPR029063">
    <property type="entry name" value="SAM-dependent_MTases_sf"/>
</dbReference>
<dbReference type="Gene3D" id="3.40.50.150">
    <property type="entry name" value="Vaccinia Virus protein VP39"/>
    <property type="match status" value="1"/>
</dbReference>
<keyword evidence="3" id="KW-0949">S-adenosyl-L-methionine</keyword>
<organism evidence="5 6">
    <name type="scientific">Heyndrickxia acidicola</name>
    <dbReference type="NCBI Taxonomy" id="209389"/>
    <lineage>
        <taxon>Bacteria</taxon>
        <taxon>Bacillati</taxon>
        <taxon>Bacillota</taxon>
        <taxon>Bacilli</taxon>
        <taxon>Bacillales</taxon>
        <taxon>Bacillaceae</taxon>
        <taxon>Heyndrickxia</taxon>
    </lineage>
</organism>
<dbReference type="InterPro" id="IPR001737">
    <property type="entry name" value="KsgA/Erm"/>
</dbReference>
<dbReference type="SUPFAM" id="SSF53335">
    <property type="entry name" value="S-adenosyl-L-methionine-dependent methyltransferases"/>
    <property type="match status" value="1"/>
</dbReference>
<gene>
    <name evidence="5" type="ORF">P4T90_15730</name>
</gene>
<dbReference type="RefSeq" id="WP_066270486.1">
    <property type="nucleotide sequence ID" value="NZ_JARMAB010000023.1"/>
</dbReference>
<evidence type="ECO:0000256" key="2">
    <source>
        <dbReference type="ARBA" id="ARBA00022679"/>
    </source>
</evidence>
<evidence type="ECO:0000256" key="1">
    <source>
        <dbReference type="ARBA" id="ARBA00022603"/>
    </source>
</evidence>
<name>A0ABU6MIK1_9BACI</name>
<keyword evidence="6" id="KW-1185">Reference proteome</keyword>
<dbReference type="Proteomes" id="UP001341444">
    <property type="component" value="Unassembled WGS sequence"/>
</dbReference>
<dbReference type="EMBL" id="JARMAB010000023">
    <property type="protein sequence ID" value="MED1204499.1"/>
    <property type="molecule type" value="Genomic_DNA"/>
</dbReference>
<keyword evidence="2" id="KW-0808">Transferase</keyword>
<evidence type="ECO:0000313" key="6">
    <source>
        <dbReference type="Proteomes" id="UP001341444"/>
    </source>
</evidence>
<proteinExistence type="predicted"/>
<protein>
    <submittedName>
        <fullName evidence="5">rRNA adenine N-6-methyltransferase family protein</fullName>
    </submittedName>
</protein>
<reference evidence="5 6" key="1">
    <citation type="submission" date="2023-03" db="EMBL/GenBank/DDBJ databases">
        <title>Bacillus Genome Sequencing.</title>
        <authorList>
            <person name="Dunlap C."/>
        </authorList>
    </citation>
    <scope>NUCLEOTIDE SEQUENCE [LARGE SCALE GENOMIC DNA]</scope>
    <source>
        <strain evidence="5 6">B-23453</strain>
    </source>
</reference>
<sequence length="188" mass="21510">MKSLAFFIQYLTKPRTVGAIWPSSHFLAKKMVKDIAFDQTSCIVEYGPGTGIFTEQIIKNRQETTFVLLIEANKEFYKLLKSKFGEEKNVFIEHGSAEHIDDYLTKHQISHVDYIVSGLPFASLPSGVSNTILEKTRKVLGGTGRFITFQYTLFKMQMIRGFFNQIEVDHEFRNMPPAYVLNCKGAPR</sequence>
<keyword evidence="4" id="KW-0694">RNA-binding</keyword>
<dbReference type="Pfam" id="PF00398">
    <property type="entry name" value="RrnaAD"/>
    <property type="match status" value="1"/>
</dbReference>